<sequence length="410" mass="47315">MYYDYFNLKEHPFRLTCETKFFYLSPEHTHANAMMEFALIKRQGLMLLTGEVGSGKTMLIQHFLTRIDDSYKVIKLSQTQLSEVELFQMILLELDETANTKESISALQKEIINRIEALHKEKKHVIIIIDEAQNLMIDSLIRLFEVSQKRIDNEKLSTVFLVGQNKLRETLDDPAVSEFISTINTKYHLGSLAQKDIRKYILHRLAVAGGHKNVNIENDIFPVIETYTGGRPRLINVLVDHVLTYAFLEDIKKITTKVVDSAIKDLQWEPFGVKYTEEKPKNEQTFKEERRQSYKVVIRTDDKIQGEYFIRKKRITIGRHRENDLRIDDPLISRQHAQIIQQGRTIYLRDLNSTNGTYVGSKRVDIAPLEIGTIIQVGNCELTFTRSTKNAPSMSNSTSSNVIDLAATRH</sequence>
<evidence type="ECO:0000256" key="1">
    <source>
        <dbReference type="SAM" id="MobiDB-lite"/>
    </source>
</evidence>
<dbReference type="InterPro" id="IPR052026">
    <property type="entry name" value="ExeA_AAA_ATPase_DNA-bind"/>
</dbReference>
<feature type="domain" description="FHA" evidence="2">
    <location>
        <begin position="315"/>
        <end position="364"/>
    </location>
</feature>
<dbReference type="GO" id="GO:0016887">
    <property type="term" value="F:ATP hydrolysis activity"/>
    <property type="evidence" value="ECO:0007669"/>
    <property type="project" value="InterPro"/>
</dbReference>
<dbReference type="SUPFAM" id="SSF49879">
    <property type="entry name" value="SMAD/FHA domain"/>
    <property type="match status" value="1"/>
</dbReference>
<dbReference type="PANTHER" id="PTHR35894:SF1">
    <property type="entry name" value="PHOSPHORIBULOKINASE _ URIDINE KINASE FAMILY"/>
    <property type="match status" value="1"/>
</dbReference>
<dbReference type="CDD" id="cd00009">
    <property type="entry name" value="AAA"/>
    <property type="match status" value="1"/>
</dbReference>
<evidence type="ECO:0000313" key="3">
    <source>
        <dbReference type="EMBL" id="VAW98360.1"/>
    </source>
</evidence>
<proteinExistence type="predicted"/>
<gene>
    <name evidence="3" type="ORF">MNBD_GAMMA21-1410</name>
</gene>
<dbReference type="PANTHER" id="PTHR35894">
    <property type="entry name" value="GENERAL SECRETION PATHWAY PROTEIN A-RELATED"/>
    <property type="match status" value="1"/>
</dbReference>
<organism evidence="3">
    <name type="scientific">hydrothermal vent metagenome</name>
    <dbReference type="NCBI Taxonomy" id="652676"/>
    <lineage>
        <taxon>unclassified sequences</taxon>
        <taxon>metagenomes</taxon>
        <taxon>ecological metagenomes</taxon>
    </lineage>
</organism>
<dbReference type="Pfam" id="PF00498">
    <property type="entry name" value="FHA"/>
    <property type="match status" value="1"/>
</dbReference>
<name>A0A3B1A9U4_9ZZZZ</name>
<dbReference type="PROSITE" id="PS50006">
    <property type="entry name" value="FHA_DOMAIN"/>
    <property type="match status" value="1"/>
</dbReference>
<dbReference type="SMART" id="SM00240">
    <property type="entry name" value="FHA"/>
    <property type="match status" value="1"/>
</dbReference>
<evidence type="ECO:0000259" key="2">
    <source>
        <dbReference type="PROSITE" id="PS50006"/>
    </source>
</evidence>
<dbReference type="CDD" id="cd00060">
    <property type="entry name" value="FHA"/>
    <property type="match status" value="1"/>
</dbReference>
<dbReference type="SMART" id="SM00382">
    <property type="entry name" value="AAA"/>
    <property type="match status" value="1"/>
</dbReference>
<dbReference type="SUPFAM" id="SSF52540">
    <property type="entry name" value="P-loop containing nucleoside triphosphate hydrolases"/>
    <property type="match status" value="1"/>
</dbReference>
<dbReference type="InterPro" id="IPR008984">
    <property type="entry name" value="SMAD_FHA_dom_sf"/>
</dbReference>
<dbReference type="InterPro" id="IPR027417">
    <property type="entry name" value="P-loop_NTPase"/>
</dbReference>
<feature type="region of interest" description="Disordered" evidence="1">
    <location>
        <begin position="388"/>
        <end position="410"/>
    </location>
</feature>
<accession>A0A3B1A9U4</accession>
<dbReference type="Gene3D" id="3.40.50.300">
    <property type="entry name" value="P-loop containing nucleotide triphosphate hydrolases"/>
    <property type="match status" value="1"/>
</dbReference>
<protein>
    <recommendedName>
        <fullName evidence="2">FHA domain-containing protein</fullName>
    </recommendedName>
</protein>
<dbReference type="Pfam" id="PF13401">
    <property type="entry name" value="AAA_22"/>
    <property type="match status" value="1"/>
</dbReference>
<dbReference type="EMBL" id="UOFR01000058">
    <property type="protein sequence ID" value="VAW98360.1"/>
    <property type="molecule type" value="Genomic_DNA"/>
</dbReference>
<dbReference type="InterPro" id="IPR003593">
    <property type="entry name" value="AAA+_ATPase"/>
</dbReference>
<reference evidence="3" key="1">
    <citation type="submission" date="2018-06" db="EMBL/GenBank/DDBJ databases">
        <authorList>
            <person name="Zhirakovskaya E."/>
        </authorList>
    </citation>
    <scope>NUCLEOTIDE SEQUENCE</scope>
</reference>
<dbReference type="Gene3D" id="2.60.200.20">
    <property type="match status" value="1"/>
</dbReference>
<dbReference type="AlphaFoldDB" id="A0A3B1A9U4"/>
<dbReference type="InterPro" id="IPR049945">
    <property type="entry name" value="AAA_22"/>
</dbReference>
<feature type="compositionally biased region" description="Polar residues" evidence="1">
    <location>
        <begin position="388"/>
        <end position="402"/>
    </location>
</feature>
<dbReference type="InterPro" id="IPR000253">
    <property type="entry name" value="FHA_dom"/>
</dbReference>